<organism evidence="1 2">
    <name type="scientific">Trichoderma gamsii</name>
    <dbReference type="NCBI Taxonomy" id="398673"/>
    <lineage>
        <taxon>Eukaryota</taxon>
        <taxon>Fungi</taxon>
        <taxon>Dikarya</taxon>
        <taxon>Ascomycota</taxon>
        <taxon>Pezizomycotina</taxon>
        <taxon>Sordariomycetes</taxon>
        <taxon>Hypocreomycetidae</taxon>
        <taxon>Hypocreales</taxon>
        <taxon>Hypocreaceae</taxon>
        <taxon>Trichoderma</taxon>
    </lineage>
</organism>
<evidence type="ECO:0000313" key="1">
    <source>
        <dbReference type="EMBL" id="PON28146.1"/>
    </source>
</evidence>
<reference evidence="1 2" key="1">
    <citation type="journal article" date="2016" name="Genome Announc.">
        <title>Draft Whole-Genome Sequence of Trichoderma gamsii T6085, a Promising Biocontrol Agent of Fusarium Head Blight on Wheat.</title>
        <authorList>
            <person name="Baroncelli R."/>
            <person name="Zapparata A."/>
            <person name="Piaggeschi G."/>
            <person name="Sarrocco S."/>
            <person name="Vannacci G."/>
        </authorList>
    </citation>
    <scope>NUCLEOTIDE SEQUENCE [LARGE SCALE GENOMIC DNA]</scope>
    <source>
        <strain evidence="1 2">T6085</strain>
    </source>
</reference>
<dbReference type="Proteomes" id="UP000054821">
    <property type="component" value="Unassembled WGS sequence"/>
</dbReference>
<dbReference type="STRING" id="398673.A0A2P4ZV31"/>
<protein>
    <submittedName>
        <fullName evidence="1">Uncharacterized protein</fullName>
    </submittedName>
</protein>
<proteinExistence type="predicted"/>
<dbReference type="AlphaFoldDB" id="A0A2P4ZV31"/>
<sequence>MPNNYNITIKNKSGSLQQYALFNKVPIVSGRVQEQVWSNIFAVDKAANKQEILFELVNEYNAIVGKKKANASGSVTITVTGTEPVTLGYTEPTGQPVPGTSLSMLVADDTPQFSTDALPNASFPNAYEIRTGNFSNAEAKAEGYMIGLGAKGGSDGPAATFVPEAQTSYQIQPVNTYYVAVGDFKKGQLIDVTKIGGVCLIDFTKLPKNVVVVHDDHGNLTVQIGA</sequence>
<gene>
    <name evidence="1" type="ORF">TGAM01_v203283</name>
</gene>
<comment type="caution">
    <text evidence="1">The sequence shown here is derived from an EMBL/GenBank/DDBJ whole genome shotgun (WGS) entry which is preliminary data.</text>
</comment>
<dbReference type="RefSeq" id="XP_018663837.1">
    <property type="nucleotide sequence ID" value="XM_018803071.1"/>
</dbReference>
<keyword evidence="2" id="KW-1185">Reference proteome</keyword>
<accession>A0A2P4ZV31</accession>
<dbReference type="GeneID" id="29983154"/>
<name>A0A2P4ZV31_9HYPO</name>
<evidence type="ECO:0000313" key="2">
    <source>
        <dbReference type="Proteomes" id="UP000054821"/>
    </source>
</evidence>
<dbReference type="EMBL" id="JPDN02000008">
    <property type="protein sequence ID" value="PON28146.1"/>
    <property type="molecule type" value="Genomic_DNA"/>
</dbReference>